<keyword evidence="2" id="KW-1185">Reference proteome</keyword>
<dbReference type="Pfam" id="PF02082">
    <property type="entry name" value="Rrf2"/>
    <property type="match status" value="1"/>
</dbReference>
<dbReference type="PROSITE" id="PS01332">
    <property type="entry name" value="HTH_RRF2_1"/>
    <property type="match status" value="1"/>
</dbReference>
<evidence type="ECO:0000313" key="2">
    <source>
        <dbReference type="Proteomes" id="UP000008908"/>
    </source>
</evidence>
<dbReference type="Proteomes" id="UP000008908">
    <property type="component" value="Chromosome"/>
</dbReference>
<dbReference type="RefSeq" id="WP_014034129.1">
    <property type="nucleotide sequence ID" value="NC_015945.1"/>
</dbReference>
<name>G2PJ27_ALLRU</name>
<dbReference type="HOGENOM" id="CLU_107144_1_4_10"/>
<reference evidence="2" key="1">
    <citation type="submission" date="2011-08" db="EMBL/GenBank/DDBJ databases">
        <title>The complete genome of Muricauda ruestringensis DSM 13258.</title>
        <authorList>
            <person name="Lucas S."/>
            <person name="Han J."/>
            <person name="Lapidus A."/>
            <person name="Bruce D."/>
            <person name="Goodwin L."/>
            <person name="Pitluck S."/>
            <person name="Peters L."/>
            <person name="Kyrpides N."/>
            <person name="Mavromatis K."/>
            <person name="Ivanova N."/>
            <person name="Ovchinnikova G."/>
            <person name="Teshima H."/>
            <person name="Detter J.C."/>
            <person name="Tapia R."/>
            <person name="Han C."/>
            <person name="Land M."/>
            <person name="Hauser L."/>
            <person name="Markowitz V."/>
            <person name="Cheng J.-F."/>
            <person name="Hugenholtz P."/>
            <person name="Woyke T."/>
            <person name="Wu D."/>
            <person name="Spring S."/>
            <person name="Schroeder M."/>
            <person name="Brambilla E."/>
            <person name="Klenk H.-P."/>
            <person name="Eisen J.A."/>
        </authorList>
    </citation>
    <scope>NUCLEOTIDE SEQUENCE [LARGE SCALE GENOMIC DNA]</scope>
    <source>
        <strain evidence="2">DSM 13258 / LMG 19739 / B1</strain>
    </source>
</reference>
<dbReference type="PANTHER" id="PTHR33221:SF15">
    <property type="entry name" value="HTH-TYPE TRANSCRIPTIONAL REGULATOR YWGB-RELATED"/>
    <property type="match status" value="1"/>
</dbReference>
<dbReference type="PANTHER" id="PTHR33221">
    <property type="entry name" value="WINGED HELIX-TURN-HELIX TRANSCRIPTIONAL REGULATOR, RRF2 FAMILY"/>
    <property type="match status" value="1"/>
</dbReference>
<accession>G2PJ27</accession>
<dbReference type="eggNOG" id="COG1959">
    <property type="taxonomic scope" value="Bacteria"/>
</dbReference>
<dbReference type="GO" id="GO:0003700">
    <property type="term" value="F:DNA-binding transcription factor activity"/>
    <property type="evidence" value="ECO:0007669"/>
    <property type="project" value="TreeGrafter"/>
</dbReference>
<dbReference type="NCBIfam" id="TIGR00738">
    <property type="entry name" value="rrf2_super"/>
    <property type="match status" value="1"/>
</dbReference>
<dbReference type="STRING" id="886377.Murru_2824"/>
<dbReference type="InterPro" id="IPR036388">
    <property type="entry name" value="WH-like_DNA-bd_sf"/>
</dbReference>
<dbReference type="SUPFAM" id="SSF46785">
    <property type="entry name" value="Winged helix' DNA-binding domain"/>
    <property type="match status" value="1"/>
</dbReference>
<dbReference type="Gene3D" id="1.10.10.10">
    <property type="entry name" value="Winged helix-like DNA-binding domain superfamily/Winged helix DNA-binding domain"/>
    <property type="match status" value="1"/>
</dbReference>
<dbReference type="PROSITE" id="PS51197">
    <property type="entry name" value="HTH_RRF2_2"/>
    <property type="match status" value="1"/>
</dbReference>
<evidence type="ECO:0000313" key="1">
    <source>
        <dbReference type="EMBL" id="AEM71848.1"/>
    </source>
</evidence>
<organism evidence="1 2">
    <name type="scientific">Allomuricauda ruestringensis (strain DSM 13258 / CIP 107369 / LMG 19739 / B1)</name>
    <name type="common">Muricauda ruestringensis</name>
    <dbReference type="NCBI Taxonomy" id="886377"/>
    <lineage>
        <taxon>Bacteria</taxon>
        <taxon>Pseudomonadati</taxon>
        <taxon>Bacteroidota</taxon>
        <taxon>Flavobacteriia</taxon>
        <taxon>Flavobacteriales</taxon>
        <taxon>Flavobacteriaceae</taxon>
        <taxon>Flagellimonas</taxon>
    </lineage>
</organism>
<dbReference type="EMBL" id="CP002999">
    <property type="protein sequence ID" value="AEM71848.1"/>
    <property type="molecule type" value="Genomic_DNA"/>
</dbReference>
<sequence length="143" mass="16092">MLSNSSKYAIKGVLYLALNSDENHKVMVRDIFEVVHVPEAYLAKLLQELSRHGVISSTRGPKGGFYLSEDDRKRTLMDIIKVIDGDRRVHSCVMGISNCDMNNPCVLHKLVGANKSKFINVLENTTILDLVDGKQNIEEFFPL</sequence>
<dbReference type="OrthoDB" id="9808360at2"/>
<dbReference type="InterPro" id="IPR030489">
    <property type="entry name" value="TR_Rrf2-type_CS"/>
</dbReference>
<dbReference type="InterPro" id="IPR000944">
    <property type="entry name" value="Tscrpt_reg_Rrf2"/>
</dbReference>
<protein>
    <submittedName>
        <fullName evidence="1">Transcriptional regulator, BadM/Rrf2 family</fullName>
    </submittedName>
</protein>
<gene>
    <name evidence="1" type="ordered locus">Murru_2824</name>
</gene>
<proteinExistence type="predicted"/>
<dbReference type="AlphaFoldDB" id="G2PJ27"/>
<dbReference type="KEGG" id="mrs:Murru_2824"/>
<dbReference type="GO" id="GO:0005829">
    <property type="term" value="C:cytosol"/>
    <property type="evidence" value="ECO:0007669"/>
    <property type="project" value="TreeGrafter"/>
</dbReference>
<reference evidence="1 2" key="2">
    <citation type="journal article" date="2012" name="Stand. Genomic Sci.">
        <title>Complete genome sequence of the facultatively anaerobic, appendaged bacterium Muricauda ruestringensis type strain (B1(T)).</title>
        <authorList>
            <person name="Huntemann M."/>
            <person name="Teshima H."/>
            <person name="Lapidus A."/>
            <person name="Nolan M."/>
            <person name="Lucas S."/>
            <person name="Hammon N."/>
            <person name="Deshpande S."/>
            <person name="Cheng J.F."/>
            <person name="Tapia R."/>
            <person name="Goodwin L.A."/>
            <person name="Pitluck S."/>
            <person name="Liolios K."/>
            <person name="Pagani I."/>
            <person name="Ivanova N."/>
            <person name="Mavromatis K."/>
            <person name="Mikhailova N."/>
            <person name="Pati A."/>
            <person name="Chen A."/>
            <person name="Palaniappan K."/>
            <person name="Land M."/>
            <person name="Hauser L."/>
            <person name="Pan C."/>
            <person name="Brambilla E.M."/>
            <person name="Rohde M."/>
            <person name="Spring S."/>
            <person name="Goker M."/>
            <person name="Detter J.C."/>
            <person name="Bristow J."/>
            <person name="Eisen J.A."/>
            <person name="Markowitz V."/>
            <person name="Hugenholtz P."/>
            <person name="Kyrpides N.C."/>
            <person name="Klenk H.P."/>
            <person name="Woyke T."/>
        </authorList>
    </citation>
    <scope>NUCLEOTIDE SEQUENCE [LARGE SCALE GENOMIC DNA]</scope>
    <source>
        <strain evidence="2">DSM 13258 / LMG 19739 / B1</strain>
    </source>
</reference>
<dbReference type="InterPro" id="IPR036390">
    <property type="entry name" value="WH_DNA-bd_sf"/>
</dbReference>